<organism evidence="2 3">
    <name type="scientific">Cylindrobasidium torrendii FP15055 ss-10</name>
    <dbReference type="NCBI Taxonomy" id="1314674"/>
    <lineage>
        <taxon>Eukaryota</taxon>
        <taxon>Fungi</taxon>
        <taxon>Dikarya</taxon>
        <taxon>Basidiomycota</taxon>
        <taxon>Agaricomycotina</taxon>
        <taxon>Agaricomycetes</taxon>
        <taxon>Agaricomycetidae</taxon>
        <taxon>Agaricales</taxon>
        <taxon>Marasmiineae</taxon>
        <taxon>Physalacriaceae</taxon>
        <taxon>Cylindrobasidium</taxon>
    </lineage>
</organism>
<evidence type="ECO:0000256" key="1">
    <source>
        <dbReference type="SAM" id="MobiDB-lite"/>
    </source>
</evidence>
<feature type="compositionally biased region" description="Polar residues" evidence="1">
    <location>
        <begin position="82"/>
        <end position="91"/>
    </location>
</feature>
<evidence type="ECO:0000313" key="3">
    <source>
        <dbReference type="Proteomes" id="UP000054007"/>
    </source>
</evidence>
<dbReference type="OrthoDB" id="3262732at2759"/>
<gene>
    <name evidence="2" type="ORF">CYLTODRAFT_490492</name>
</gene>
<dbReference type="AlphaFoldDB" id="A0A0D7BAM4"/>
<feature type="region of interest" description="Disordered" evidence="1">
    <location>
        <begin position="25"/>
        <end position="91"/>
    </location>
</feature>
<dbReference type="Proteomes" id="UP000054007">
    <property type="component" value="Unassembled WGS sequence"/>
</dbReference>
<name>A0A0D7BAM4_9AGAR</name>
<protein>
    <submittedName>
        <fullName evidence="2">Uncharacterized protein</fullName>
    </submittedName>
</protein>
<reference evidence="2 3" key="1">
    <citation type="journal article" date="2015" name="Fungal Genet. Biol.">
        <title>Evolution of novel wood decay mechanisms in Agaricales revealed by the genome sequences of Fistulina hepatica and Cylindrobasidium torrendii.</title>
        <authorList>
            <person name="Floudas D."/>
            <person name="Held B.W."/>
            <person name="Riley R."/>
            <person name="Nagy L.G."/>
            <person name="Koehler G."/>
            <person name="Ransdell A.S."/>
            <person name="Younus H."/>
            <person name="Chow J."/>
            <person name="Chiniquy J."/>
            <person name="Lipzen A."/>
            <person name="Tritt A."/>
            <person name="Sun H."/>
            <person name="Haridas S."/>
            <person name="LaButti K."/>
            <person name="Ohm R.A."/>
            <person name="Kues U."/>
            <person name="Blanchette R.A."/>
            <person name="Grigoriev I.V."/>
            <person name="Minto R.E."/>
            <person name="Hibbett D.S."/>
        </authorList>
    </citation>
    <scope>NUCLEOTIDE SEQUENCE [LARGE SCALE GENOMIC DNA]</scope>
    <source>
        <strain evidence="2 3">FP15055 ss-10</strain>
    </source>
</reference>
<keyword evidence="3" id="KW-1185">Reference proteome</keyword>
<dbReference type="EMBL" id="KN880522">
    <property type="protein sequence ID" value="KIY67577.1"/>
    <property type="molecule type" value="Genomic_DNA"/>
</dbReference>
<proteinExistence type="predicted"/>
<sequence length="91" mass="10413">MTAATVEEQRQRYARELAQHTLKQFQNVKREMGESTRSPSPRDNAIRRNGVENADDLSEGVDKLKLSRGGSRKSDGPKQRKNPSIVSRWFQ</sequence>
<accession>A0A0D7BAM4</accession>
<evidence type="ECO:0000313" key="2">
    <source>
        <dbReference type="EMBL" id="KIY67577.1"/>
    </source>
</evidence>